<dbReference type="AlphaFoldDB" id="A0A9X6ND68"/>
<comment type="caution">
    <text evidence="1">The sequence shown here is derived from an EMBL/GenBank/DDBJ whole genome shotgun (WGS) entry which is preliminary data.</text>
</comment>
<dbReference type="EMBL" id="MTYJ01000242">
    <property type="protein sequence ID" value="OWA51857.1"/>
    <property type="molecule type" value="Genomic_DNA"/>
</dbReference>
<organism evidence="1 2">
    <name type="scientific">Hypsibius exemplaris</name>
    <name type="common">Freshwater tardigrade</name>
    <dbReference type="NCBI Taxonomy" id="2072580"/>
    <lineage>
        <taxon>Eukaryota</taxon>
        <taxon>Metazoa</taxon>
        <taxon>Ecdysozoa</taxon>
        <taxon>Tardigrada</taxon>
        <taxon>Eutardigrada</taxon>
        <taxon>Parachela</taxon>
        <taxon>Hypsibioidea</taxon>
        <taxon>Hypsibiidae</taxon>
        <taxon>Hypsibius</taxon>
    </lineage>
</organism>
<evidence type="ECO:0000313" key="2">
    <source>
        <dbReference type="Proteomes" id="UP000192578"/>
    </source>
</evidence>
<dbReference type="InterPro" id="IPR011009">
    <property type="entry name" value="Kinase-like_dom_sf"/>
</dbReference>
<sequence length="278" mass="31098">MHDPPIVQIWDLFGSTVCQGVLPTPLPSRIMSFTQMVHPDAKPFFSENCLGSSVAHPAWDIWAVGLIVVFLWMRRTREDVEIDKCIAQSQTSSGRLKLPMDMPSALKELCDYCFALKSSEQLDAVALIKVVDRILFNLDEDEDDHLQPEGPYLSSDNQGEIYFTTTEFIYSGAFGSVVKITIIAHEKAPEPGIGENRVISYRGTNTKLALKSLHSSQQMGETTKDNPIKPDRLIKLDRLITLNHHNVVHYVATGSLPRGTDGRPLTCPLRGVLMEFYP</sequence>
<accession>A0A9X6ND68</accession>
<evidence type="ECO:0008006" key="3">
    <source>
        <dbReference type="Google" id="ProtNLM"/>
    </source>
</evidence>
<dbReference type="SUPFAM" id="SSF56112">
    <property type="entry name" value="Protein kinase-like (PK-like)"/>
    <property type="match status" value="1"/>
</dbReference>
<feature type="non-terminal residue" evidence="1">
    <location>
        <position position="1"/>
    </location>
</feature>
<evidence type="ECO:0000313" key="1">
    <source>
        <dbReference type="EMBL" id="OWA51857.1"/>
    </source>
</evidence>
<reference evidence="2" key="1">
    <citation type="submission" date="2017-01" db="EMBL/GenBank/DDBJ databases">
        <title>Comparative genomics of anhydrobiosis in the tardigrade Hypsibius dujardini.</title>
        <authorList>
            <person name="Yoshida Y."/>
            <person name="Koutsovoulos G."/>
            <person name="Laetsch D."/>
            <person name="Stevens L."/>
            <person name="Kumar S."/>
            <person name="Horikawa D."/>
            <person name="Ishino K."/>
            <person name="Komine S."/>
            <person name="Tomita M."/>
            <person name="Blaxter M."/>
            <person name="Arakawa K."/>
        </authorList>
    </citation>
    <scope>NUCLEOTIDE SEQUENCE [LARGE SCALE GENOMIC DNA]</scope>
    <source>
        <strain evidence="2">Z151</strain>
    </source>
</reference>
<dbReference type="Proteomes" id="UP000192578">
    <property type="component" value="Unassembled WGS sequence"/>
</dbReference>
<protein>
    <recommendedName>
        <fullName evidence="3">Protein kinase domain-containing protein</fullName>
    </recommendedName>
</protein>
<gene>
    <name evidence="1" type="ORF">BV898_16319</name>
</gene>
<keyword evidence="2" id="KW-1185">Reference proteome</keyword>
<name>A0A9X6ND68_HYPEX</name>
<proteinExistence type="predicted"/>